<dbReference type="PROSITE" id="PS00092">
    <property type="entry name" value="N6_MTASE"/>
    <property type="match status" value="1"/>
</dbReference>
<dbReference type="AlphaFoldDB" id="A0A5N7MC50"/>
<dbReference type="EMBL" id="VOSK01000001">
    <property type="protein sequence ID" value="MPR23829.1"/>
    <property type="molecule type" value="Genomic_DNA"/>
</dbReference>
<dbReference type="RefSeq" id="WP_152708726.1">
    <property type="nucleotide sequence ID" value="NZ_VOSJ01000001.1"/>
</dbReference>
<dbReference type="GO" id="GO:0032259">
    <property type="term" value="P:methylation"/>
    <property type="evidence" value="ECO:0007669"/>
    <property type="project" value="InterPro"/>
</dbReference>
<dbReference type="GO" id="GO:0008168">
    <property type="term" value="F:methyltransferase activity"/>
    <property type="evidence" value="ECO:0007669"/>
    <property type="project" value="InterPro"/>
</dbReference>
<evidence type="ECO:0000313" key="3">
    <source>
        <dbReference type="Proteomes" id="UP000403266"/>
    </source>
</evidence>
<proteinExistence type="predicted"/>
<evidence type="ECO:0000256" key="1">
    <source>
        <dbReference type="SAM" id="MobiDB-lite"/>
    </source>
</evidence>
<dbReference type="InterPro" id="IPR029063">
    <property type="entry name" value="SAM-dependent_MTases_sf"/>
</dbReference>
<dbReference type="GO" id="GO:0003676">
    <property type="term" value="F:nucleic acid binding"/>
    <property type="evidence" value="ECO:0007669"/>
    <property type="project" value="InterPro"/>
</dbReference>
<feature type="region of interest" description="Disordered" evidence="1">
    <location>
        <begin position="1"/>
        <end position="42"/>
    </location>
</feature>
<reference evidence="2 3" key="1">
    <citation type="journal article" date="2019" name="Syst. Appl. Microbiol.">
        <title>Microvirga tunisiensis sp. nov., a root nodule symbiotic bacterium isolated from Lupinus micranthus and L. luteus grown in Northern Tunisia.</title>
        <authorList>
            <person name="Msaddak A."/>
            <person name="Rejili M."/>
            <person name="Duran D."/>
            <person name="Mars M."/>
            <person name="Palacios J.M."/>
            <person name="Ruiz-Argueso T."/>
            <person name="Rey L."/>
            <person name="Imperial J."/>
        </authorList>
    </citation>
    <scope>NUCLEOTIDE SEQUENCE [LARGE SCALE GENOMIC DNA]</scope>
    <source>
        <strain evidence="2 3">Lmie10</strain>
    </source>
</reference>
<gene>
    <name evidence="2" type="ORF">FS320_00985</name>
</gene>
<evidence type="ECO:0008006" key="4">
    <source>
        <dbReference type="Google" id="ProtNLM"/>
    </source>
</evidence>
<accession>A0A5N7MC50</accession>
<keyword evidence="3" id="KW-1185">Reference proteome</keyword>
<evidence type="ECO:0000313" key="2">
    <source>
        <dbReference type="EMBL" id="MPR23829.1"/>
    </source>
</evidence>
<dbReference type="OrthoDB" id="1079385at2"/>
<comment type="caution">
    <text evidence="2">The sequence shown here is derived from an EMBL/GenBank/DDBJ whole genome shotgun (WGS) entry which is preliminary data.</text>
</comment>
<organism evidence="2 3">
    <name type="scientific">Microvirga tunisiensis</name>
    <dbReference type="NCBI Taxonomy" id="2108360"/>
    <lineage>
        <taxon>Bacteria</taxon>
        <taxon>Pseudomonadati</taxon>
        <taxon>Pseudomonadota</taxon>
        <taxon>Alphaproteobacteria</taxon>
        <taxon>Hyphomicrobiales</taxon>
        <taxon>Methylobacteriaceae</taxon>
        <taxon>Microvirga</taxon>
    </lineage>
</organism>
<dbReference type="SUPFAM" id="SSF53335">
    <property type="entry name" value="S-adenosyl-L-methionine-dependent methyltransferases"/>
    <property type="match status" value="1"/>
</dbReference>
<dbReference type="Proteomes" id="UP000403266">
    <property type="component" value="Unassembled WGS sequence"/>
</dbReference>
<sequence length="258" mass="29311">MHFGQERFQTPMPKTKKSKLSGKEYVLAPQPRVQRKADSSEGDYYPTPPWALLALLAVEEFQGNVWEPACGEGYLSLTLRSRGMKVHSSDLFGRGYGTAGVDFTSYREHADQGQKLADNIITNPPYLEDLPAEFMKIGHSVTRNKLALLMRLAVLEGQERYHDVYTKIPPSRVWIFSKRLTMVKNRVIHPGDKVPEGEKKKAGTVAYAWFIWDHKSPDVKRFDFIPPAICNQVMAESKAITQLVESRRDRLSSLRMAA</sequence>
<name>A0A5N7MC50_9HYPH</name>
<protein>
    <recommendedName>
        <fullName evidence="4">Methyltransferase</fullName>
    </recommendedName>
</protein>
<dbReference type="InterPro" id="IPR002052">
    <property type="entry name" value="DNA_methylase_N6_adenine_CS"/>
</dbReference>